<feature type="compositionally biased region" description="Acidic residues" evidence="1">
    <location>
        <begin position="42"/>
        <end position="53"/>
    </location>
</feature>
<proteinExistence type="predicted"/>
<evidence type="ECO:0000313" key="2">
    <source>
        <dbReference type="EMBL" id="KAL1869628.1"/>
    </source>
</evidence>
<evidence type="ECO:0000313" key="3">
    <source>
        <dbReference type="Proteomes" id="UP001583177"/>
    </source>
</evidence>
<reference evidence="2 3" key="1">
    <citation type="journal article" date="2024" name="IMA Fungus">
        <title>IMA Genome - F19 : A genome assembly and annotation guide to empower mycologists, including annotated draft genome sequences of Ceratocystis pirilliformis, Diaporthe australafricana, Fusarium ophioides, Paecilomyces lecythidis, and Sporothrix stenoceras.</title>
        <authorList>
            <person name="Aylward J."/>
            <person name="Wilson A.M."/>
            <person name="Visagie C.M."/>
            <person name="Spraker J."/>
            <person name="Barnes I."/>
            <person name="Buitendag C."/>
            <person name="Ceriani C."/>
            <person name="Del Mar Angel L."/>
            <person name="du Plessis D."/>
            <person name="Fuchs T."/>
            <person name="Gasser K."/>
            <person name="Kramer D."/>
            <person name="Li W."/>
            <person name="Munsamy K."/>
            <person name="Piso A."/>
            <person name="Price J.L."/>
            <person name="Sonnekus B."/>
            <person name="Thomas C."/>
            <person name="van der Nest A."/>
            <person name="van Dijk A."/>
            <person name="van Heerden A."/>
            <person name="van Vuuren N."/>
            <person name="Yilmaz N."/>
            <person name="Duong T.A."/>
            <person name="van der Merwe N.A."/>
            <person name="Wingfield M.J."/>
            <person name="Wingfield B.D."/>
        </authorList>
    </citation>
    <scope>NUCLEOTIDE SEQUENCE [LARGE SCALE GENOMIC DNA]</scope>
    <source>
        <strain evidence="2 3">CMW 18300</strain>
    </source>
</reference>
<dbReference type="EMBL" id="JAWRVE010000040">
    <property type="protein sequence ID" value="KAL1869628.1"/>
    <property type="molecule type" value="Genomic_DNA"/>
</dbReference>
<keyword evidence="3" id="KW-1185">Reference proteome</keyword>
<evidence type="ECO:0000256" key="1">
    <source>
        <dbReference type="SAM" id="MobiDB-lite"/>
    </source>
</evidence>
<comment type="caution">
    <text evidence="2">The sequence shown here is derived from an EMBL/GenBank/DDBJ whole genome shotgun (WGS) entry which is preliminary data.</text>
</comment>
<name>A0ABR3X0Z3_9PEZI</name>
<dbReference type="Proteomes" id="UP001583177">
    <property type="component" value="Unassembled WGS sequence"/>
</dbReference>
<protein>
    <submittedName>
        <fullName evidence="2">Uncharacterized protein</fullName>
    </submittedName>
</protein>
<gene>
    <name evidence="2" type="ORF">Daus18300_005483</name>
</gene>
<accession>A0ABR3X0Z3</accession>
<organism evidence="2 3">
    <name type="scientific">Diaporthe australafricana</name>
    <dbReference type="NCBI Taxonomy" id="127596"/>
    <lineage>
        <taxon>Eukaryota</taxon>
        <taxon>Fungi</taxon>
        <taxon>Dikarya</taxon>
        <taxon>Ascomycota</taxon>
        <taxon>Pezizomycotina</taxon>
        <taxon>Sordariomycetes</taxon>
        <taxon>Sordariomycetidae</taxon>
        <taxon>Diaporthales</taxon>
        <taxon>Diaporthaceae</taxon>
        <taxon>Diaporthe</taxon>
    </lineage>
</organism>
<feature type="region of interest" description="Disordered" evidence="1">
    <location>
        <begin position="40"/>
        <end position="74"/>
    </location>
</feature>
<sequence length="275" mass="31098">MSLKPTRKRPLDPEEEALDVIDHPAAKAMRDLYLTLQPTSELESEDTFSDDEVQGIPATAKPKPRRRPRARPQATEPLIAEEQYAETLRSIDKTWNAMAKKFWKEVNDFASGVGGTGHGLRHMDSLMLELIRLRLPRDEDPPLFGGDGFFTTEPHTYAQDADGKVAALNIERAGRYAKKNQKKRDGYRADDLRSICETQRKRREGPGDWMGNARRIDRCGLDDYYFGLSIQKLSELKVGAAAVPARYATKLDEENTFLVHYRPAAEQTFLVPAPP</sequence>